<protein>
    <submittedName>
        <fullName evidence="4">Copine domain-containing protein</fullName>
    </submittedName>
</protein>
<feature type="compositionally biased region" description="Polar residues" evidence="1">
    <location>
        <begin position="70"/>
        <end position="84"/>
    </location>
</feature>
<proteinExistence type="predicted"/>
<reference evidence="4" key="1">
    <citation type="submission" date="2016-06" db="UniProtKB">
        <authorList>
            <consortium name="WormBaseParasite"/>
        </authorList>
    </citation>
    <scope>IDENTIFICATION</scope>
</reference>
<dbReference type="AlphaFoldDB" id="A0A183AF55"/>
<sequence>MRRFLRMAADGTDNLRWSKVALAKEVLAELPSQMMDYFERSRLAPSHTVPGQPRLLRDLADPLWWRQFTQPFNTPGTTEHSVSVDQKDPSIDQGRGPEESDADHSSYRSSTSSSFQSPAAQAKLPPDADPNSRLSSNVHLATVRCASASLNSDQSGTSRATSRMASVKGDDINLNQIDRPNPFPHMRRQMSLGPAFHSSSGGRKLPGVYDQVPRKPSTSDQ</sequence>
<reference evidence="2 3" key="2">
    <citation type="submission" date="2018-11" db="EMBL/GenBank/DDBJ databases">
        <authorList>
            <consortium name="Pathogen Informatics"/>
        </authorList>
    </citation>
    <scope>NUCLEOTIDE SEQUENCE [LARGE SCALE GENOMIC DNA]</scope>
    <source>
        <strain evidence="2 3">Egypt</strain>
    </source>
</reference>
<feature type="region of interest" description="Disordered" evidence="1">
    <location>
        <begin position="149"/>
        <end position="221"/>
    </location>
</feature>
<dbReference type="OrthoDB" id="5855668at2759"/>
<dbReference type="Proteomes" id="UP000272942">
    <property type="component" value="Unassembled WGS sequence"/>
</dbReference>
<dbReference type="WBParaSite" id="ECPE_0000560301-mRNA-1">
    <property type="protein sequence ID" value="ECPE_0000560301-mRNA-1"/>
    <property type="gene ID" value="ECPE_0000560301"/>
</dbReference>
<feature type="region of interest" description="Disordered" evidence="1">
    <location>
        <begin position="70"/>
        <end position="134"/>
    </location>
</feature>
<feature type="compositionally biased region" description="Polar residues" evidence="1">
    <location>
        <begin position="149"/>
        <end position="164"/>
    </location>
</feature>
<evidence type="ECO:0000313" key="3">
    <source>
        <dbReference type="Proteomes" id="UP000272942"/>
    </source>
</evidence>
<accession>A0A183AF55</accession>
<feature type="compositionally biased region" description="Low complexity" evidence="1">
    <location>
        <begin position="107"/>
        <end position="117"/>
    </location>
</feature>
<evidence type="ECO:0000313" key="2">
    <source>
        <dbReference type="EMBL" id="VDP75972.1"/>
    </source>
</evidence>
<name>A0A183AF55_9TREM</name>
<evidence type="ECO:0000256" key="1">
    <source>
        <dbReference type="SAM" id="MobiDB-lite"/>
    </source>
</evidence>
<keyword evidence="3" id="KW-1185">Reference proteome</keyword>
<evidence type="ECO:0000313" key="4">
    <source>
        <dbReference type="WBParaSite" id="ECPE_0000560301-mRNA-1"/>
    </source>
</evidence>
<feature type="compositionally biased region" description="Basic and acidic residues" evidence="1">
    <location>
        <begin position="85"/>
        <end position="106"/>
    </location>
</feature>
<gene>
    <name evidence="2" type="ORF">ECPE_LOCUS5590</name>
</gene>
<organism evidence="4">
    <name type="scientific">Echinostoma caproni</name>
    <dbReference type="NCBI Taxonomy" id="27848"/>
    <lineage>
        <taxon>Eukaryota</taxon>
        <taxon>Metazoa</taxon>
        <taxon>Spiralia</taxon>
        <taxon>Lophotrochozoa</taxon>
        <taxon>Platyhelminthes</taxon>
        <taxon>Trematoda</taxon>
        <taxon>Digenea</taxon>
        <taxon>Plagiorchiida</taxon>
        <taxon>Echinostomata</taxon>
        <taxon>Echinostomatoidea</taxon>
        <taxon>Echinostomatidae</taxon>
        <taxon>Echinostoma</taxon>
    </lineage>
</organism>
<dbReference type="EMBL" id="UZAN01042458">
    <property type="protein sequence ID" value="VDP75972.1"/>
    <property type="molecule type" value="Genomic_DNA"/>
</dbReference>